<accession>A0A927G8Q2</accession>
<protein>
    <submittedName>
        <fullName evidence="3">Uncharacterized protein</fullName>
    </submittedName>
</protein>
<keyword evidence="4" id="KW-1185">Reference proteome</keyword>
<reference evidence="3" key="1">
    <citation type="journal article" date="2018" name="Curr. Microbiol.">
        <title>Cellulosimicrobium arenosum sp. nov., Isolated from Marine Sediment Sand.</title>
        <authorList>
            <person name="Oh M."/>
            <person name="Kim J.H."/>
            <person name="Yoon J.H."/>
            <person name="Schumann P."/>
            <person name="Kim W."/>
        </authorList>
    </citation>
    <scope>NUCLEOTIDE SEQUENCE</scope>
    <source>
        <strain evidence="3">KCTC 49039</strain>
    </source>
</reference>
<reference evidence="3" key="2">
    <citation type="submission" date="2020-09" db="EMBL/GenBank/DDBJ databases">
        <authorList>
            <person name="Yu Y."/>
        </authorList>
    </citation>
    <scope>NUCLEOTIDE SEQUENCE</scope>
    <source>
        <strain evidence="3">KCTC 49039</strain>
    </source>
</reference>
<evidence type="ECO:0000256" key="2">
    <source>
        <dbReference type="SAM" id="Phobius"/>
    </source>
</evidence>
<feature type="region of interest" description="Disordered" evidence="1">
    <location>
        <begin position="65"/>
        <end position="86"/>
    </location>
</feature>
<name>A0A927G8Q2_9MICO</name>
<evidence type="ECO:0000313" key="3">
    <source>
        <dbReference type="EMBL" id="MBD8078740.1"/>
    </source>
</evidence>
<sequence length="86" mass="9068">MSPSWTDPALRGGVRLERDHHALPELTVQAAPRPLWRRPAFVVASVLALVAVLACVVVLILGGSGRPPGPVEDPAAQGVGEHHLVE</sequence>
<dbReference type="AlphaFoldDB" id="A0A927G8Q2"/>
<gene>
    <name evidence="3" type="ORF">IF651_06680</name>
</gene>
<keyword evidence="2" id="KW-1133">Transmembrane helix</keyword>
<evidence type="ECO:0000313" key="4">
    <source>
        <dbReference type="Proteomes" id="UP000610846"/>
    </source>
</evidence>
<organism evidence="3 4">
    <name type="scientific">Cellulosimicrobium arenosum</name>
    <dbReference type="NCBI Taxonomy" id="2708133"/>
    <lineage>
        <taxon>Bacteria</taxon>
        <taxon>Bacillati</taxon>
        <taxon>Actinomycetota</taxon>
        <taxon>Actinomycetes</taxon>
        <taxon>Micrococcales</taxon>
        <taxon>Promicromonosporaceae</taxon>
        <taxon>Cellulosimicrobium</taxon>
    </lineage>
</organism>
<dbReference type="EMBL" id="JACYHB010000004">
    <property type="protein sequence ID" value="MBD8078740.1"/>
    <property type="molecule type" value="Genomic_DNA"/>
</dbReference>
<evidence type="ECO:0000256" key="1">
    <source>
        <dbReference type="SAM" id="MobiDB-lite"/>
    </source>
</evidence>
<keyword evidence="2" id="KW-0472">Membrane</keyword>
<feature type="transmembrane region" description="Helical" evidence="2">
    <location>
        <begin position="40"/>
        <end position="61"/>
    </location>
</feature>
<dbReference type="RefSeq" id="WP_191828326.1">
    <property type="nucleotide sequence ID" value="NZ_JACYHB010000004.1"/>
</dbReference>
<keyword evidence="2" id="KW-0812">Transmembrane</keyword>
<comment type="caution">
    <text evidence="3">The sequence shown here is derived from an EMBL/GenBank/DDBJ whole genome shotgun (WGS) entry which is preliminary data.</text>
</comment>
<proteinExistence type="predicted"/>
<dbReference type="Proteomes" id="UP000610846">
    <property type="component" value="Unassembled WGS sequence"/>
</dbReference>